<feature type="domain" description="Fumarylacetoacetase-like C-terminal" evidence="1">
    <location>
        <begin position="137"/>
        <end position="330"/>
    </location>
</feature>
<accession>A0ABM5SV36</accession>
<organism evidence="2 3">
    <name type="scientific">Pandoraea vervacti</name>
    <dbReference type="NCBI Taxonomy" id="656178"/>
    <lineage>
        <taxon>Bacteria</taxon>
        <taxon>Pseudomonadati</taxon>
        <taxon>Pseudomonadota</taxon>
        <taxon>Betaproteobacteria</taxon>
        <taxon>Burkholderiales</taxon>
        <taxon>Burkholderiaceae</taxon>
        <taxon>Pandoraea</taxon>
    </lineage>
</organism>
<dbReference type="InterPro" id="IPR036663">
    <property type="entry name" value="Fumarylacetoacetase_C_sf"/>
</dbReference>
<keyword evidence="2" id="KW-0413">Isomerase</keyword>
<keyword evidence="3" id="KW-1185">Reference proteome</keyword>
<protein>
    <submittedName>
        <fullName evidence="2">Isomerase</fullName>
    </submittedName>
</protein>
<name>A0ABM5SV36_9BURK</name>
<dbReference type="PANTHER" id="PTHR43211:SF1">
    <property type="entry name" value="BLL6422 PROTEIN"/>
    <property type="match status" value="1"/>
</dbReference>
<proteinExistence type="predicted"/>
<gene>
    <name evidence="2" type="ORF">UC34_03180</name>
</gene>
<evidence type="ECO:0000259" key="1">
    <source>
        <dbReference type="Pfam" id="PF01557"/>
    </source>
</evidence>
<dbReference type="Gene3D" id="3.90.850.10">
    <property type="entry name" value="Fumarylacetoacetase-like, C-terminal domain"/>
    <property type="match status" value="1"/>
</dbReference>
<reference evidence="3" key="1">
    <citation type="submission" date="2015-02" db="EMBL/GenBank/DDBJ databases">
        <title>Complete Genome Sequencing of Pandoraea vervacti NS15 sp. nov.</title>
        <authorList>
            <person name="Chan K.-G."/>
        </authorList>
    </citation>
    <scope>NUCLEOTIDE SEQUENCE [LARGE SCALE GENOMIC DNA]</scope>
    <source>
        <strain evidence="3">NS15</strain>
    </source>
</reference>
<dbReference type="EMBL" id="CP010897">
    <property type="protein sequence ID" value="AJP56272.1"/>
    <property type="molecule type" value="Genomic_DNA"/>
</dbReference>
<evidence type="ECO:0000313" key="2">
    <source>
        <dbReference type="EMBL" id="AJP56272.1"/>
    </source>
</evidence>
<evidence type="ECO:0000313" key="3">
    <source>
        <dbReference type="Proteomes" id="UP000035085"/>
    </source>
</evidence>
<dbReference type="InterPro" id="IPR011234">
    <property type="entry name" value="Fumarylacetoacetase-like_C"/>
</dbReference>
<dbReference type="Pfam" id="PF01557">
    <property type="entry name" value="FAA_hydrolase"/>
    <property type="match status" value="1"/>
</dbReference>
<dbReference type="SUPFAM" id="SSF56529">
    <property type="entry name" value="FAH"/>
    <property type="match status" value="1"/>
</dbReference>
<dbReference type="PANTHER" id="PTHR43211">
    <property type="entry name" value="FUMARYLACETOACETATE HYDROLASE"/>
    <property type="match status" value="1"/>
</dbReference>
<dbReference type="GO" id="GO:0016853">
    <property type="term" value="F:isomerase activity"/>
    <property type="evidence" value="ECO:0007669"/>
    <property type="project" value="UniProtKB-KW"/>
</dbReference>
<dbReference type="RefSeq" id="WP_044453886.1">
    <property type="nucleotide sequence ID" value="NZ_CP010897.2"/>
</dbReference>
<sequence>MRLVSYRLGERGIMRAGALVDDGATIIDLSVASAYASPRRGDADPRFDSVLAMIQGGDAALELAYTLIRSAPASARIPRADAILDAPVQPPVQMRDCLCFEGHLVQAFRNARRLRAQQFPDPEAKFAELEREGILAVPKTFYEQPIYYKANRFAVIGTDHDVRWPAYSNVLDFELEFGFFIGKQATDVSKEDARSYIYGYTIFNDMTARDAQTAEMGGQLGPAKGKDFDTANPMGPCLVTADELTDPYNLTMIARVNGEEWTRARSNTMYWKFEDLIAHISRSETLYPGEFIGSGTVEGGCGLELMRFLSPGDTVELEVEGIGVLRNRVVR</sequence>
<dbReference type="Proteomes" id="UP000035085">
    <property type="component" value="Chromosome"/>
</dbReference>